<dbReference type="Gene3D" id="3.40.50.20">
    <property type="match status" value="1"/>
</dbReference>
<evidence type="ECO:0000256" key="2">
    <source>
        <dbReference type="PIRSR" id="PIRSR620019-1"/>
    </source>
</evidence>
<organism evidence="3 4">
    <name type="scientific">Devosia enhydra</name>
    <dbReference type="NCBI Taxonomy" id="665118"/>
    <lineage>
        <taxon>Bacteria</taxon>
        <taxon>Pseudomonadati</taxon>
        <taxon>Pseudomonadota</taxon>
        <taxon>Alphaproteobacteria</taxon>
        <taxon>Hyphomicrobiales</taxon>
        <taxon>Devosiaceae</taxon>
        <taxon>Devosia</taxon>
    </lineage>
</organism>
<dbReference type="PANTHER" id="PTHR43300">
    <property type="entry name" value="ACETYLTRANSFERASE"/>
    <property type="match status" value="1"/>
</dbReference>
<dbReference type="Pfam" id="PF00132">
    <property type="entry name" value="Hexapep"/>
    <property type="match status" value="1"/>
</dbReference>
<dbReference type="OrthoDB" id="9815592at2"/>
<dbReference type="RefSeq" id="WP_072339499.1">
    <property type="nucleotide sequence ID" value="NZ_FPKU01000001.1"/>
</dbReference>
<keyword evidence="3" id="KW-0012">Acyltransferase</keyword>
<feature type="active site" description="Proton acceptor" evidence="2">
    <location>
        <position position="137"/>
    </location>
</feature>
<keyword evidence="4" id="KW-1185">Reference proteome</keyword>
<dbReference type="InterPro" id="IPR020019">
    <property type="entry name" value="AcTrfase_PglD-like"/>
</dbReference>
<dbReference type="AlphaFoldDB" id="A0A1K2HVB0"/>
<dbReference type="InterPro" id="IPR050179">
    <property type="entry name" value="Trans_hexapeptide_repeat"/>
</dbReference>
<evidence type="ECO:0000313" key="3">
    <source>
        <dbReference type="EMBL" id="SFZ82269.1"/>
    </source>
</evidence>
<gene>
    <name evidence="3" type="ORF">SAMN02983003_0977</name>
</gene>
<dbReference type="InterPro" id="IPR011004">
    <property type="entry name" value="Trimer_LpxA-like_sf"/>
</dbReference>
<comment type="similarity">
    <text evidence="1">Belongs to the transferase hexapeptide repeat family.</text>
</comment>
<dbReference type="STRING" id="665118.SAMN02983003_0977"/>
<proteinExistence type="inferred from homology"/>
<reference evidence="3 4" key="1">
    <citation type="submission" date="2016-11" db="EMBL/GenBank/DDBJ databases">
        <authorList>
            <person name="Jaros S."/>
            <person name="Januszkiewicz K."/>
            <person name="Wedrychowicz H."/>
        </authorList>
    </citation>
    <scope>NUCLEOTIDE SEQUENCE [LARGE SCALE GENOMIC DNA]</scope>
    <source>
        <strain evidence="3 4">ATCC 23634</strain>
    </source>
</reference>
<dbReference type="GO" id="GO:0016746">
    <property type="term" value="F:acyltransferase activity"/>
    <property type="evidence" value="ECO:0007669"/>
    <property type="project" value="UniProtKB-KW"/>
</dbReference>
<dbReference type="Gene3D" id="2.160.10.10">
    <property type="entry name" value="Hexapeptide repeat proteins"/>
    <property type="match status" value="1"/>
</dbReference>
<sequence>MRLIGIYGAGGMGREVMSMLRAMPFDPGAIRHVFIDDGQPRPVVEGHEVVDWPGFLELPTESRSVLISLADATLRRRIGERCRSAGVGFETLIAPPTQVLERARIGEGACIGPFSLIGADTVIGDFVQINAHCYVAHDCVLGDYVTLAPGVRCNGNVVVGEGAYIGAGAVIRQGTPGRPLRIGAGAIIGMGAVVTKDVEAGSVMIGVPARPKD</sequence>
<dbReference type="SUPFAM" id="SSF51161">
    <property type="entry name" value="Trimeric LpxA-like enzymes"/>
    <property type="match status" value="1"/>
</dbReference>
<feature type="site" description="Increases basicity of active site His" evidence="2">
    <location>
        <position position="138"/>
    </location>
</feature>
<dbReference type="Proteomes" id="UP000183447">
    <property type="component" value="Unassembled WGS sequence"/>
</dbReference>
<dbReference type="InterPro" id="IPR001451">
    <property type="entry name" value="Hexapep"/>
</dbReference>
<dbReference type="PANTHER" id="PTHR43300:SF7">
    <property type="entry name" value="UDP-N-ACETYLBACILLOSAMINE N-ACETYLTRANSFERASE"/>
    <property type="match status" value="1"/>
</dbReference>
<evidence type="ECO:0000256" key="1">
    <source>
        <dbReference type="ARBA" id="ARBA00007274"/>
    </source>
</evidence>
<accession>A0A1K2HVB0</accession>
<dbReference type="EMBL" id="FPKU01000001">
    <property type="protein sequence ID" value="SFZ82269.1"/>
    <property type="molecule type" value="Genomic_DNA"/>
</dbReference>
<keyword evidence="3" id="KW-0808">Transferase</keyword>
<protein>
    <submittedName>
        <fullName evidence="3">Sugar O-acyltransferase, sialic acid O-acetyltransferase NeuD family</fullName>
    </submittedName>
</protein>
<dbReference type="NCBIfam" id="TIGR03570">
    <property type="entry name" value="NeuD_NnaD"/>
    <property type="match status" value="1"/>
</dbReference>
<name>A0A1K2HVB0_9HYPH</name>
<dbReference type="CDD" id="cd03360">
    <property type="entry name" value="LbH_AT_putative"/>
    <property type="match status" value="1"/>
</dbReference>
<evidence type="ECO:0000313" key="4">
    <source>
        <dbReference type="Proteomes" id="UP000183447"/>
    </source>
</evidence>